<evidence type="ECO:0000313" key="1">
    <source>
        <dbReference type="EMBL" id="MPM05651.1"/>
    </source>
</evidence>
<gene>
    <name evidence="1" type="ORF">SDC9_51941</name>
</gene>
<organism evidence="1">
    <name type="scientific">bioreactor metagenome</name>
    <dbReference type="NCBI Taxonomy" id="1076179"/>
    <lineage>
        <taxon>unclassified sequences</taxon>
        <taxon>metagenomes</taxon>
        <taxon>ecological metagenomes</taxon>
    </lineage>
</organism>
<dbReference type="EMBL" id="VSSQ01001152">
    <property type="protein sequence ID" value="MPM05651.1"/>
    <property type="molecule type" value="Genomic_DNA"/>
</dbReference>
<proteinExistence type="predicted"/>
<sequence length="96" mass="11612">MVMNDDYFNYKVQKPNNQCFKWYFVFLFLSLMLAKKDSRTNGGNPELLKTTCKRTNFLRRGRGKNINRGRVRYILPERRDVFRRGQFQIQVDQLVL</sequence>
<accession>A0A644WQ60</accession>
<protein>
    <submittedName>
        <fullName evidence="1">Uncharacterized protein</fullName>
    </submittedName>
</protein>
<name>A0A644WQ60_9ZZZZ</name>
<reference evidence="1" key="1">
    <citation type="submission" date="2019-08" db="EMBL/GenBank/DDBJ databases">
        <authorList>
            <person name="Kucharzyk K."/>
            <person name="Murdoch R.W."/>
            <person name="Higgins S."/>
            <person name="Loffler F."/>
        </authorList>
    </citation>
    <scope>NUCLEOTIDE SEQUENCE</scope>
</reference>
<comment type="caution">
    <text evidence="1">The sequence shown here is derived from an EMBL/GenBank/DDBJ whole genome shotgun (WGS) entry which is preliminary data.</text>
</comment>
<dbReference type="AlphaFoldDB" id="A0A644WQ60"/>